<dbReference type="InterPro" id="IPR019665">
    <property type="entry name" value="OxRdtase/DH_put_Rossmann_dom"/>
</dbReference>
<evidence type="ECO:0000259" key="1">
    <source>
        <dbReference type="Pfam" id="PF10727"/>
    </source>
</evidence>
<dbReference type="SUPFAM" id="SSF48179">
    <property type="entry name" value="6-phosphogluconate dehydrogenase C-terminal domain-like"/>
    <property type="match status" value="1"/>
</dbReference>
<accession>A0A6J4KDG7</accession>
<feature type="domain" description="Putative oxidoreductase/dehydrogenase Rossmann-like" evidence="1">
    <location>
        <begin position="3"/>
        <end position="109"/>
    </location>
</feature>
<dbReference type="Pfam" id="PF10728">
    <property type="entry name" value="DUF2520"/>
    <property type="match status" value="1"/>
</dbReference>
<dbReference type="Gene3D" id="1.10.1040.20">
    <property type="entry name" value="ProC-like, C-terminal domain"/>
    <property type="match status" value="1"/>
</dbReference>
<sequence>MHYSVSLIGSGNVAWHLSQALEKAGHQVREIYSRTPGHAERVAEKLYDAQVVTSLDFSESESDVFLLCVSDDAIGRVADELILPDEDAVVCHTSGTQPLDLLAGREHAGVFYPLQTFTSNRRLDLTTVPFCIESTDQHTEQVLVGIAQSISRTVYLVDAQERKMLHVGAVFACNFTNHLLALSRHLLAQEGLEFGLLKPLVRETFEKALEAADPATVQTGPAVREDYQVIHAHLDYLQRTPHWQALYKSITDSIVLLSRRG</sequence>
<dbReference type="InterPro" id="IPR036291">
    <property type="entry name" value="NAD(P)-bd_dom_sf"/>
</dbReference>
<dbReference type="AlphaFoldDB" id="A0A6J4KDG7"/>
<dbReference type="SUPFAM" id="SSF51735">
    <property type="entry name" value="NAD(P)-binding Rossmann-fold domains"/>
    <property type="match status" value="1"/>
</dbReference>
<evidence type="ECO:0000313" key="3">
    <source>
        <dbReference type="EMBL" id="CAA9301847.1"/>
    </source>
</evidence>
<dbReference type="Gene3D" id="3.40.50.720">
    <property type="entry name" value="NAD(P)-binding Rossmann-like Domain"/>
    <property type="match status" value="1"/>
</dbReference>
<gene>
    <name evidence="3" type="ORF">AVDCRST_MAG56-5492</name>
</gene>
<proteinExistence type="predicted"/>
<dbReference type="Pfam" id="PF10727">
    <property type="entry name" value="Rossmann-like"/>
    <property type="match status" value="1"/>
</dbReference>
<feature type="domain" description="DUF2520" evidence="2">
    <location>
        <begin position="128"/>
        <end position="253"/>
    </location>
</feature>
<evidence type="ECO:0008006" key="4">
    <source>
        <dbReference type="Google" id="ProtNLM"/>
    </source>
</evidence>
<dbReference type="PANTHER" id="PTHR40459">
    <property type="entry name" value="CONSERVED HYPOTHETICAL ALANINE AND LEUCINE RICH PROTEIN"/>
    <property type="match status" value="1"/>
</dbReference>
<dbReference type="InterPro" id="IPR008927">
    <property type="entry name" value="6-PGluconate_DH-like_C_sf"/>
</dbReference>
<evidence type="ECO:0000259" key="2">
    <source>
        <dbReference type="Pfam" id="PF10728"/>
    </source>
</evidence>
<protein>
    <recommendedName>
        <fullName evidence="4">DUF2520 domain-containing protein</fullName>
    </recommendedName>
</protein>
<dbReference type="EMBL" id="CADCTQ010000455">
    <property type="protein sequence ID" value="CAA9301847.1"/>
    <property type="molecule type" value="Genomic_DNA"/>
</dbReference>
<dbReference type="InterPro" id="IPR037108">
    <property type="entry name" value="TM1727-like_C_sf"/>
</dbReference>
<name>A0A6J4KDG7_9SPHI</name>
<dbReference type="InterPro" id="IPR018931">
    <property type="entry name" value="DUF2520"/>
</dbReference>
<dbReference type="PANTHER" id="PTHR40459:SF1">
    <property type="entry name" value="CONSERVED HYPOTHETICAL ALANINE AND LEUCINE RICH PROTEIN"/>
    <property type="match status" value="1"/>
</dbReference>
<organism evidence="3">
    <name type="scientific">uncultured Cytophagales bacterium</name>
    <dbReference type="NCBI Taxonomy" id="158755"/>
    <lineage>
        <taxon>Bacteria</taxon>
        <taxon>Pseudomonadati</taxon>
        <taxon>Bacteroidota</taxon>
        <taxon>Sphingobacteriia</taxon>
        <taxon>Sphingobacteriales</taxon>
        <taxon>environmental samples</taxon>
    </lineage>
</organism>
<reference evidence="3" key="1">
    <citation type="submission" date="2020-02" db="EMBL/GenBank/DDBJ databases">
        <authorList>
            <person name="Meier V. D."/>
        </authorList>
    </citation>
    <scope>NUCLEOTIDE SEQUENCE</scope>
    <source>
        <strain evidence="3">AVDCRST_MAG56</strain>
    </source>
</reference>